<organism evidence="9 10">
    <name type="scientific">Gordonia jinhuaensis</name>
    <dbReference type="NCBI Taxonomy" id="1517702"/>
    <lineage>
        <taxon>Bacteria</taxon>
        <taxon>Bacillati</taxon>
        <taxon>Actinomycetota</taxon>
        <taxon>Actinomycetes</taxon>
        <taxon>Mycobacteriales</taxon>
        <taxon>Gordoniaceae</taxon>
        <taxon>Gordonia</taxon>
    </lineage>
</organism>
<reference evidence="9" key="1">
    <citation type="journal article" date="2014" name="Int. J. Syst. Evol. Microbiol.">
        <title>Complete genome sequence of Corynebacterium casei LMG S-19264T (=DSM 44701T), isolated from a smear-ripened cheese.</title>
        <authorList>
            <consortium name="US DOE Joint Genome Institute (JGI-PGF)"/>
            <person name="Walter F."/>
            <person name="Albersmeier A."/>
            <person name="Kalinowski J."/>
            <person name="Ruckert C."/>
        </authorList>
    </citation>
    <scope>NUCLEOTIDE SEQUENCE</scope>
    <source>
        <strain evidence="9">CGMCC 1.12827</strain>
    </source>
</reference>
<accession>A0A916T3C9</accession>
<dbReference type="Proteomes" id="UP000621454">
    <property type="component" value="Unassembled WGS sequence"/>
</dbReference>
<dbReference type="RefSeq" id="WP_188586161.1">
    <property type="nucleotide sequence ID" value="NZ_BMGC01000009.1"/>
</dbReference>
<gene>
    <name evidence="9" type="ORF">GCM10011489_16900</name>
</gene>
<dbReference type="PROSITE" id="PS50283">
    <property type="entry name" value="NA_SOLUT_SYMP_3"/>
    <property type="match status" value="1"/>
</dbReference>
<dbReference type="Gene3D" id="1.20.1730.10">
    <property type="entry name" value="Sodium/glucose cotransporter"/>
    <property type="match status" value="1"/>
</dbReference>
<comment type="similarity">
    <text evidence="2 7">Belongs to the sodium:solute symporter (SSF) (TC 2.A.21) family.</text>
</comment>
<dbReference type="Pfam" id="PF00474">
    <property type="entry name" value="SSF"/>
    <property type="match status" value="1"/>
</dbReference>
<dbReference type="PANTHER" id="PTHR48086">
    <property type="entry name" value="SODIUM/PROLINE SYMPORTER-RELATED"/>
    <property type="match status" value="1"/>
</dbReference>
<keyword evidence="10" id="KW-1185">Reference proteome</keyword>
<name>A0A916T3C9_9ACTN</name>
<evidence type="ECO:0000256" key="3">
    <source>
        <dbReference type="ARBA" id="ARBA00022448"/>
    </source>
</evidence>
<protein>
    <recommendedName>
        <fullName evidence="11">Sodium:solute symporter family protein</fullName>
    </recommendedName>
</protein>
<keyword evidence="5 8" id="KW-1133">Transmembrane helix</keyword>
<comment type="caution">
    <text evidence="9">The sequence shown here is derived from an EMBL/GenBank/DDBJ whole genome shotgun (WGS) entry which is preliminary data.</text>
</comment>
<dbReference type="InterPro" id="IPR050277">
    <property type="entry name" value="Sodium:Solute_Symporter"/>
</dbReference>
<keyword evidence="6 8" id="KW-0472">Membrane</keyword>
<dbReference type="PANTHER" id="PTHR48086:SF8">
    <property type="entry name" value="MONOCARBOXYLIC ACID PERMEASE"/>
    <property type="match status" value="1"/>
</dbReference>
<reference evidence="9" key="2">
    <citation type="submission" date="2020-09" db="EMBL/GenBank/DDBJ databases">
        <authorList>
            <person name="Sun Q."/>
            <person name="Zhou Y."/>
        </authorList>
    </citation>
    <scope>NUCLEOTIDE SEQUENCE</scope>
    <source>
        <strain evidence="9">CGMCC 1.12827</strain>
    </source>
</reference>
<evidence type="ECO:0000256" key="8">
    <source>
        <dbReference type="SAM" id="Phobius"/>
    </source>
</evidence>
<feature type="transmembrane region" description="Helical" evidence="8">
    <location>
        <begin position="56"/>
        <end position="88"/>
    </location>
</feature>
<evidence type="ECO:0000313" key="10">
    <source>
        <dbReference type="Proteomes" id="UP000621454"/>
    </source>
</evidence>
<comment type="subcellular location">
    <subcellularLocation>
        <location evidence="1">Membrane</location>
        <topology evidence="1">Multi-pass membrane protein</topology>
    </subcellularLocation>
</comment>
<evidence type="ECO:0000256" key="1">
    <source>
        <dbReference type="ARBA" id="ARBA00004141"/>
    </source>
</evidence>
<evidence type="ECO:0008006" key="11">
    <source>
        <dbReference type="Google" id="ProtNLM"/>
    </source>
</evidence>
<evidence type="ECO:0000313" key="9">
    <source>
        <dbReference type="EMBL" id="GGB29403.1"/>
    </source>
</evidence>
<dbReference type="EMBL" id="BMGC01000009">
    <property type="protein sequence ID" value="GGB29403.1"/>
    <property type="molecule type" value="Genomic_DNA"/>
</dbReference>
<dbReference type="GO" id="GO:0022857">
    <property type="term" value="F:transmembrane transporter activity"/>
    <property type="evidence" value="ECO:0007669"/>
    <property type="project" value="InterPro"/>
</dbReference>
<evidence type="ECO:0000256" key="7">
    <source>
        <dbReference type="RuleBase" id="RU362091"/>
    </source>
</evidence>
<dbReference type="InterPro" id="IPR001734">
    <property type="entry name" value="Na/solute_symporter"/>
</dbReference>
<sequence length="181" mass="19060">MILAICVVGIVAIAALGISGRTRSRDVESWAVADRSIPRWTSWFLQAGESLTTFSFLGLAGVAFAGGSSAVFAVAYLSLSAVLMYFVAPRIRQLSIGKGYVTQADFLQDRFSSRALGRVVAVVGALSLIPYLELQITGLGLIVQLATGSESARGLSMVIASVLIAVFVPEQVSPGSPAWHI</sequence>
<proteinExistence type="inferred from homology"/>
<dbReference type="InterPro" id="IPR038377">
    <property type="entry name" value="Na/Glc_symporter_sf"/>
</dbReference>
<evidence type="ECO:0000256" key="5">
    <source>
        <dbReference type="ARBA" id="ARBA00022989"/>
    </source>
</evidence>
<evidence type="ECO:0000256" key="4">
    <source>
        <dbReference type="ARBA" id="ARBA00022692"/>
    </source>
</evidence>
<keyword evidence="4 8" id="KW-0812">Transmembrane</keyword>
<evidence type="ECO:0000256" key="2">
    <source>
        <dbReference type="ARBA" id="ARBA00006434"/>
    </source>
</evidence>
<dbReference type="GO" id="GO:0005886">
    <property type="term" value="C:plasma membrane"/>
    <property type="evidence" value="ECO:0007669"/>
    <property type="project" value="TreeGrafter"/>
</dbReference>
<evidence type="ECO:0000256" key="6">
    <source>
        <dbReference type="ARBA" id="ARBA00023136"/>
    </source>
</evidence>
<dbReference type="AlphaFoldDB" id="A0A916T3C9"/>
<keyword evidence="3" id="KW-0813">Transport</keyword>